<gene>
    <name evidence="1" type="ORF">METZ01_LOCUS202366</name>
</gene>
<organism evidence="1">
    <name type="scientific">marine metagenome</name>
    <dbReference type="NCBI Taxonomy" id="408172"/>
    <lineage>
        <taxon>unclassified sequences</taxon>
        <taxon>metagenomes</taxon>
        <taxon>ecological metagenomes</taxon>
    </lineage>
</organism>
<protein>
    <submittedName>
        <fullName evidence="1">Uncharacterized protein</fullName>
    </submittedName>
</protein>
<dbReference type="EMBL" id="UINC01044277">
    <property type="protein sequence ID" value="SVB49512.1"/>
    <property type="molecule type" value="Genomic_DNA"/>
</dbReference>
<proteinExistence type="predicted"/>
<evidence type="ECO:0000313" key="1">
    <source>
        <dbReference type="EMBL" id="SVB49512.1"/>
    </source>
</evidence>
<dbReference type="AlphaFoldDB" id="A0A382EGQ5"/>
<feature type="non-terminal residue" evidence="1">
    <location>
        <position position="1"/>
    </location>
</feature>
<name>A0A382EGQ5_9ZZZZ</name>
<reference evidence="1" key="1">
    <citation type="submission" date="2018-05" db="EMBL/GenBank/DDBJ databases">
        <authorList>
            <person name="Lanie J.A."/>
            <person name="Ng W.-L."/>
            <person name="Kazmierczak K.M."/>
            <person name="Andrzejewski T.M."/>
            <person name="Davidsen T.M."/>
            <person name="Wayne K.J."/>
            <person name="Tettelin H."/>
            <person name="Glass J.I."/>
            <person name="Rusch D."/>
            <person name="Podicherti R."/>
            <person name="Tsui H.-C.T."/>
            <person name="Winkler M.E."/>
        </authorList>
    </citation>
    <scope>NUCLEOTIDE SEQUENCE</scope>
</reference>
<accession>A0A382EGQ5</accession>
<sequence>VGESFTSIEVDITDPASPHYVLINGSLRILWDVDLVGQMEAKNGYQFNYSGTTLDTIDIVSQFIMIGSDEPIGGHASYMVIKERS</sequence>